<feature type="signal peptide" evidence="1">
    <location>
        <begin position="1"/>
        <end position="16"/>
    </location>
</feature>
<organism evidence="2 3">
    <name type="scientific">Dreissena polymorpha</name>
    <name type="common">Zebra mussel</name>
    <name type="synonym">Mytilus polymorpha</name>
    <dbReference type="NCBI Taxonomy" id="45954"/>
    <lineage>
        <taxon>Eukaryota</taxon>
        <taxon>Metazoa</taxon>
        <taxon>Spiralia</taxon>
        <taxon>Lophotrochozoa</taxon>
        <taxon>Mollusca</taxon>
        <taxon>Bivalvia</taxon>
        <taxon>Autobranchia</taxon>
        <taxon>Heteroconchia</taxon>
        <taxon>Euheterodonta</taxon>
        <taxon>Imparidentia</taxon>
        <taxon>Neoheterodontei</taxon>
        <taxon>Myida</taxon>
        <taxon>Dreissenoidea</taxon>
        <taxon>Dreissenidae</taxon>
        <taxon>Dreissena</taxon>
    </lineage>
</organism>
<reference evidence="2" key="2">
    <citation type="submission" date="2020-11" db="EMBL/GenBank/DDBJ databases">
        <authorList>
            <person name="McCartney M.A."/>
            <person name="Auch B."/>
            <person name="Kono T."/>
            <person name="Mallez S."/>
            <person name="Becker A."/>
            <person name="Gohl D.M."/>
            <person name="Silverstein K.A.T."/>
            <person name="Koren S."/>
            <person name="Bechman K.B."/>
            <person name="Herman A."/>
            <person name="Abrahante J.E."/>
            <person name="Garbe J."/>
        </authorList>
    </citation>
    <scope>NUCLEOTIDE SEQUENCE</scope>
    <source>
        <strain evidence="2">Duluth1</strain>
        <tissue evidence="2">Whole animal</tissue>
    </source>
</reference>
<protein>
    <submittedName>
        <fullName evidence="2">Uncharacterized protein</fullName>
    </submittedName>
</protein>
<feature type="chain" id="PRO_5038637055" evidence="1">
    <location>
        <begin position="17"/>
        <end position="71"/>
    </location>
</feature>
<name>A0A9D4M5P9_DREPO</name>
<proteinExistence type="predicted"/>
<keyword evidence="3" id="KW-1185">Reference proteome</keyword>
<evidence type="ECO:0000313" key="2">
    <source>
        <dbReference type="EMBL" id="KAH3871235.1"/>
    </source>
</evidence>
<dbReference type="EMBL" id="JAIWYP010000002">
    <property type="protein sequence ID" value="KAH3871235.1"/>
    <property type="molecule type" value="Genomic_DNA"/>
</dbReference>
<sequence length="71" mass="7452">MIACCLHNLATILVDAALLRDTVDGAGATAVLPSLAQGLGVTRGIMRDTGVGFVAELHGRTVRTVHLQREQ</sequence>
<dbReference type="Proteomes" id="UP000828390">
    <property type="component" value="Unassembled WGS sequence"/>
</dbReference>
<gene>
    <name evidence="2" type="ORF">DPMN_034429</name>
</gene>
<dbReference type="AlphaFoldDB" id="A0A9D4M5P9"/>
<keyword evidence="1" id="KW-0732">Signal</keyword>
<evidence type="ECO:0000256" key="1">
    <source>
        <dbReference type="SAM" id="SignalP"/>
    </source>
</evidence>
<evidence type="ECO:0000313" key="3">
    <source>
        <dbReference type="Proteomes" id="UP000828390"/>
    </source>
</evidence>
<accession>A0A9D4M5P9</accession>
<comment type="caution">
    <text evidence="2">The sequence shown here is derived from an EMBL/GenBank/DDBJ whole genome shotgun (WGS) entry which is preliminary data.</text>
</comment>
<reference evidence="2" key="1">
    <citation type="journal article" date="2019" name="bioRxiv">
        <title>The Genome of the Zebra Mussel, Dreissena polymorpha: A Resource for Invasive Species Research.</title>
        <authorList>
            <person name="McCartney M.A."/>
            <person name="Auch B."/>
            <person name="Kono T."/>
            <person name="Mallez S."/>
            <person name="Zhang Y."/>
            <person name="Obille A."/>
            <person name="Becker A."/>
            <person name="Abrahante J.E."/>
            <person name="Garbe J."/>
            <person name="Badalamenti J.P."/>
            <person name="Herman A."/>
            <person name="Mangelson H."/>
            <person name="Liachko I."/>
            <person name="Sullivan S."/>
            <person name="Sone E.D."/>
            <person name="Koren S."/>
            <person name="Silverstein K.A.T."/>
            <person name="Beckman K.B."/>
            <person name="Gohl D.M."/>
        </authorList>
    </citation>
    <scope>NUCLEOTIDE SEQUENCE</scope>
    <source>
        <strain evidence="2">Duluth1</strain>
        <tissue evidence="2">Whole animal</tissue>
    </source>
</reference>